<evidence type="ECO:0000313" key="1">
    <source>
        <dbReference type="EMBL" id="OGM97579.1"/>
    </source>
</evidence>
<sequence length="103" mass="11713">MIRIKELKKPDIIENNPIRVGRKKIAGIAKESLDLGIGNFSEAFDVDELTDQDVQDFLNLESGKLDIVDFEDRSKNFKGVSNSSQKELWGHIGSVLRKNLDRR</sequence>
<name>A0A1F8EB61_9BACT</name>
<organism evidence="1 2">
    <name type="scientific">Candidatus Yanofskybacteria bacterium RIFCSPHIGHO2_01_FULL_41_21</name>
    <dbReference type="NCBI Taxonomy" id="1802660"/>
    <lineage>
        <taxon>Bacteria</taxon>
        <taxon>Candidatus Yanofskyibacteriota</taxon>
    </lineage>
</organism>
<comment type="caution">
    <text evidence="1">The sequence shown here is derived from an EMBL/GenBank/DDBJ whole genome shotgun (WGS) entry which is preliminary data.</text>
</comment>
<evidence type="ECO:0000313" key="2">
    <source>
        <dbReference type="Proteomes" id="UP000178520"/>
    </source>
</evidence>
<gene>
    <name evidence="1" type="ORF">A2735_01635</name>
</gene>
<reference evidence="1 2" key="1">
    <citation type="journal article" date="2016" name="Nat. Commun.">
        <title>Thousands of microbial genomes shed light on interconnected biogeochemical processes in an aquifer system.</title>
        <authorList>
            <person name="Anantharaman K."/>
            <person name="Brown C.T."/>
            <person name="Hug L.A."/>
            <person name="Sharon I."/>
            <person name="Castelle C.J."/>
            <person name="Probst A.J."/>
            <person name="Thomas B.C."/>
            <person name="Singh A."/>
            <person name="Wilkins M.J."/>
            <person name="Karaoz U."/>
            <person name="Brodie E.L."/>
            <person name="Williams K.H."/>
            <person name="Hubbard S.S."/>
            <person name="Banfield J.F."/>
        </authorList>
    </citation>
    <scope>NUCLEOTIDE SEQUENCE [LARGE SCALE GENOMIC DNA]</scope>
</reference>
<protein>
    <submittedName>
        <fullName evidence="1">Uncharacterized protein</fullName>
    </submittedName>
</protein>
<dbReference type="STRING" id="1802660.A2735_01635"/>
<dbReference type="Proteomes" id="UP000178520">
    <property type="component" value="Unassembled WGS sequence"/>
</dbReference>
<dbReference type="AlphaFoldDB" id="A0A1F8EB61"/>
<accession>A0A1F8EB61</accession>
<dbReference type="EMBL" id="MGJA01000011">
    <property type="protein sequence ID" value="OGM97579.1"/>
    <property type="molecule type" value="Genomic_DNA"/>
</dbReference>
<proteinExistence type="predicted"/>